<dbReference type="EMBL" id="LAEV01002145">
    <property type="protein sequence ID" value="KKA26533.1"/>
    <property type="molecule type" value="Genomic_DNA"/>
</dbReference>
<comment type="caution">
    <text evidence="2">The sequence shown here is derived from an EMBL/GenBank/DDBJ whole genome shotgun (WGS) entry which is preliminary data.</text>
</comment>
<name>A0A0F4Z9G8_9PEZI</name>
<organism evidence="2 3">
    <name type="scientific">Thielaviopsis punctulata</name>
    <dbReference type="NCBI Taxonomy" id="72032"/>
    <lineage>
        <taxon>Eukaryota</taxon>
        <taxon>Fungi</taxon>
        <taxon>Dikarya</taxon>
        <taxon>Ascomycota</taxon>
        <taxon>Pezizomycotina</taxon>
        <taxon>Sordariomycetes</taxon>
        <taxon>Hypocreomycetidae</taxon>
        <taxon>Microascales</taxon>
        <taxon>Ceratocystidaceae</taxon>
        <taxon>Thielaviopsis</taxon>
    </lineage>
</organism>
<evidence type="ECO:0000313" key="2">
    <source>
        <dbReference type="EMBL" id="KKA26533.1"/>
    </source>
</evidence>
<protein>
    <submittedName>
        <fullName evidence="2">Uncharacterized protein</fullName>
    </submittedName>
</protein>
<feature type="region of interest" description="Disordered" evidence="1">
    <location>
        <begin position="37"/>
        <end position="76"/>
    </location>
</feature>
<feature type="region of interest" description="Disordered" evidence="1">
    <location>
        <begin position="177"/>
        <end position="204"/>
    </location>
</feature>
<evidence type="ECO:0000313" key="3">
    <source>
        <dbReference type="Proteomes" id="UP000033483"/>
    </source>
</evidence>
<reference evidence="2 3" key="1">
    <citation type="submission" date="2015-03" db="EMBL/GenBank/DDBJ databases">
        <authorList>
            <person name="Radwan O."/>
            <person name="Al-Naeli F.A."/>
            <person name="Rendon G.A."/>
            <person name="Fields C."/>
        </authorList>
    </citation>
    <scope>NUCLEOTIDE SEQUENCE [LARGE SCALE GENOMIC DNA]</scope>
    <source>
        <strain evidence="2">CR-DP1</strain>
    </source>
</reference>
<keyword evidence="3" id="KW-1185">Reference proteome</keyword>
<evidence type="ECO:0000256" key="1">
    <source>
        <dbReference type="SAM" id="MobiDB-lite"/>
    </source>
</evidence>
<dbReference type="OrthoDB" id="3886346at2759"/>
<gene>
    <name evidence="2" type="ORF">TD95_005068</name>
</gene>
<accession>A0A0F4Z9G8</accession>
<dbReference type="Proteomes" id="UP000033483">
    <property type="component" value="Unassembled WGS sequence"/>
</dbReference>
<dbReference type="AlphaFoldDB" id="A0A0F4Z9G8"/>
<sequence length="352" mass="39271">MDALNNISQNVPTWHEKLSTLSETITQRQEELALINEPAPPKTIKHRGSTESLRPQDEILQLPQDTNDNDDDDELLRPSPHQLTAAAIGRASSQALAVAHARARAQVRKKQRTASVTSVDVEEKPSKYRSRRMIIVYYDSFVQCFFEELVKFVSASRNLIRKAKMTAKVAHIKRVAEMESQNDDDDSSLSADRSMPGAPIAPRLPSLRYNARSARLGSYGIGLSKPTDAYDLLDKALEFIQSQSEKGAHQFLRDGDCTDEINNISRRMIEARDVAQREITRILSEEPELARDSGELNKVRTHRPTSMRRDFMANKPGGVSRAPAQPIVAESAREAMLAPAGDNKIIEVDTSS</sequence>
<proteinExistence type="predicted"/>